<sequence length="63" mass="7407">MKQYQYINIIIVAALVIYLAYQLYLDLKFGDTNNLALRIGLLVFGLAILVYRILQVRKFNNRQ</sequence>
<feature type="transmembrane region" description="Helical" evidence="1">
    <location>
        <begin position="7"/>
        <end position="24"/>
    </location>
</feature>
<reference evidence="2" key="1">
    <citation type="submission" date="2023-07" db="EMBL/GenBank/DDBJ databases">
        <title>The genome sequence of Rhodocytophaga aerolata KACC 12507.</title>
        <authorList>
            <person name="Zhang X."/>
        </authorList>
    </citation>
    <scope>NUCLEOTIDE SEQUENCE</scope>
    <source>
        <strain evidence="2">KACC 12507</strain>
    </source>
</reference>
<keyword evidence="3" id="KW-1185">Reference proteome</keyword>
<comment type="caution">
    <text evidence="2">The sequence shown here is derived from an EMBL/GenBank/DDBJ whole genome shotgun (WGS) entry which is preliminary data.</text>
</comment>
<gene>
    <name evidence="2" type="ORF">Q0590_19210</name>
</gene>
<evidence type="ECO:0000313" key="3">
    <source>
        <dbReference type="Proteomes" id="UP001168528"/>
    </source>
</evidence>
<evidence type="ECO:0000256" key="1">
    <source>
        <dbReference type="SAM" id="Phobius"/>
    </source>
</evidence>
<keyword evidence="1" id="KW-0812">Transmembrane</keyword>
<dbReference type="RefSeq" id="WP_302039213.1">
    <property type="nucleotide sequence ID" value="NZ_JAUKPO010000011.1"/>
</dbReference>
<dbReference type="Proteomes" id="UP001168528">
    <property type="component" value="Unassembled WGS sequence"/>
</dbReference>
<keyword evidence="1" id="KW-0472">Membrane</keyword>
<keyword evidence="1" id="KW-1133">Transmembrane helix</keyword>
<organism evidence="2 3">
    <name type="scientific">Rhodocytophaga aerolata</name>
    <dbReference type="NCBI Taxonomy" id="455078"/>
    <lineage>
        <taxon>Bacteria</taxon>
        <taxon>Pseudomonadati</taxon>
        <taxon>Bacteroidota</taxon>
        <taxon>Cytophagia</taxon>
        <taxon>Cytophagales</taxon>
        <taxon>Rhodocytophagaceae</taxon>
        <taxon>Rhodocytophaga</taxon>
    </lineage>
</organism>
<dbReference type="EMBL" id="JAUKPO010000011">
    <property type="protein sequence ID" value="MDO1448413.1"/>
    <property type="molecule type" value="Genomic_DNA"/>
</dbReference>
<protein>
    <recommendedName>
        <fullName evidence="4">C4-dicarboxylate ABC transporter</fullName>
    </recommendedName>
</protein>
<name>A0ABT8R8I8_9BACT</name>
<proteinExistence type="predicted"/>
<evidence type="ECO:0008006" key="4">
    <source>
        <dbReference type="Google" id="ProtNLM"/>
    </source>
</evidence>
<accession>A0ABT8R8I8</accession>
<feature type="transmembrane region" description="Helical" evidence="1">
    <location>
        <begin position="36"/>
        <end position="54"/>
    </location>
</feature>
<evidence type="ECO:0000313" key="2">
    <source>
        <dbReference type="EMBL" id="MDO1448413.1"/>
    </source>
</evidence>